<dbReference type="RefSeq" id="WP_093357499.1">
    <property type="nucleotide sequence ID" value="NZ_FNVB01000004.1"/>
</dbReference>
<keyword evidence="4" id="KW-1185">Reference proteome</keyword>
<evidence type="ECO:0000313" key="4">
    <source>
        <dbReference type="Proteomes" id="UP000199690"/>
    </source>
</evidence>
<sequence>MGADRNTSGLRCLIRRAFPGANPLRRRTDLFEPIALLLVVLIAVVTAVLAFSVAQNELNTRLAAVEREQASRHQVVATVVAELPSATTSHRPVAVRWGQQPDERFAVLDLPARVPAAGTIPVWLDDRGQVTGPPLTRSDATEAAGLAGAGVLLGSALVTTLALLLSRAWVQHRRMLAWEAEWAEVEPRWRHHTS</sequence>
<evidence type="ECO:0000313" key="2">
    <source>
        <dbReference type="EMBL" id="SEG61996.1"/>
    </source>
</evidence>
<feature type="transmembrane region" description="Helical" evidence="1">
    <location>
        <begin position="34"/>
        <end position="54"/>
    </location>
</feature>
<protein>
    <recommendedName>
        <fullName evidence="6">Transmembrane protein</fullName>
    </recommendedName>
</protein>
<evidence type="ECO:0000313" key="5">
    <source>
        <dbReference type="Proteomes" id="UP000236729"/>
    </source>
</evidence>
<gene>
    <name evidence="2" type="ORF">SAMN02982929_02715</name>
    <name evidence="3" type="ORF">SAMN05216506_11550</name>
</gene>
<proteinExistence type="predicted"/>
<reference evidence="4 5" key="1">
    <citation type="submission" date="2016-10" db="EMBL/GenBank/DDBJ databases">
        <authorList>
            <person name="Varghese N."/>
            <person name="Submissions S."/>
        </authorList>
    </citation>
    <scope>NUCLEOTIDE SEQUENCE [LARGE SCALE GENOMIC DNA]</scope>
    <source>
        <strain evidence="5">ATCC 20501</strain>
        <strain evidence="3 4">CGMCC 4.3529</strain>
    </source>
</reference>
<accession>A0A1H6BP59</accession>
<evidence type="ECO:0000313" key="3">
    <source>
        <dbReference type="EMBL" id="SFE85397.1"/>
    </source>
</evidence>
<dbReference type="PANTHER" id="PTHR42305:SF1">
    <property type="entry name" value="MEMBRANE PROTEIN RV1733C-RELATED"/>
    <property type="match status" value="1"/>
</dbReference>
<name>A0A1H6BP59_9PSEU</name>
<dbReference type="Proteomes" id="UP000236729">
    <property type="component" value="Unassembled WGS sequence"/>
</dbReference>
<evidence type="ECO:0008006" key="6">
    <source>
        <dbReference type="Google" id="ProtNLM"/>
    </source>
</evidence>
<dbReference type="Proteomes" id="UP000199690">
    <property type="component" value="Unassembled WGS sequence"/>
</dbReference>
<organism evidence="2 5">
    <name type="scientific">Saccharopolyspora kobensis</name>
    <dbReference type="NCBI Taxonomy" id="146035"/>
    <lineage>
        <taxon>Bacteria</taxon>
        <taxon>Bacillati</taxon>
        <taxon>Actinomycetota</taxon>
        <taxon>Actinomycetes</taxon>
        <taxon>Pseudonocardiales</taxon>
        <taxon>Pseudonocardiaceae</taxon>
        <taxon>Saccharopolyspora</taxon>
    </lineage>
</organism>
<dbReference type="InterPro" id="IPR039708">
    <property type="entry name" value="MT1774/Rv1733c-like"/>
</dbReference>
<evidence type="ECO:0000256" key="1">
    <source>
        <dbReference type="SAM" id="Phobius"/>
    </source>
</evidence>
<dbReference type="PANTHER" id="PTHR42305">
    <property type="entry name" value="MEMBRANE PROTEIN RV1733C-RELATED"/>
    <property type="match status" value="1"/>
</dbReference>
<keyword evidence="1" id="KW-1133">Transmembrane helix</keyword>
<dbReference type="AlphaFoldDB" id="A0A1H6BP59"/>
<keyword evidence="1" id="KW-0812">Transmembrane</keyword>
<dbReference type="EMBL" id="FNVB01000004">
    <property type="protein sequence ID" value="SEG61996.1"/>
    <property type="molecule type" value="Genomic_DNA"/>
</dbReference>
<reference evidence="2" key="2">
    <citation type="submission" date="2016-10" db="EMBL/GenBank/DDBJ databases">
        <authorList>
            <person name="de Groot N.N."/>
        </authorList>
    </citation>
    <scope>NUCLEOTIDE SEQUENCE [LARGE SCALE GENOMIC DNA]</scope>
    <source>
        <strain evidence="2">ATCC 20501</strain>
    </source>
</reference>
<feature type="transmembrane region" description="Helical" evidence="1">
    <location>
        <begin position="143"/>
        <end position="165"/>
    </location>
</feature>
<accession>A0A1I2DY94</accession>
<keyword evidence="1" id="KW-0472">Membrane</keyword>
<dbReference type="EMBL" id="FOME01000015">
    <property type="protein sequence ID" value="SFE85397.1"/>
    <property type="molecule type" value="Genomic_DNA"/>
</dbReference>